<name>A0ABU1P0I8_9BACL</name>
<proteinExistence type="predicted"/>
<reference evidence="2 3" key="1">
    <citation type="submission" date="2023-07" db="EMBL/GenBank/DDBJ databases">
        <title>Sorghum-associated microbial communities from plants grown in Nebraska, USA.</title>
        <authorList>
            <person name="Schachtman D."/>
        </authorList>
    </citation>
    <scope>NUCLEOTIDE SEQUENCE [LARGE SCALE GENOMIC DNA]</scope>
    <source>
        <strain evidence="2 3">CC258</strain>
    </source>
</reference>
<protein>
    <submittedName>
        <fullName evidence="2">Uncharacterized protein</fullName>
    </submittedName>
</protein>
<keyword evidence="1" id="KW-1133">Transmembrane helix</keyword>
<accession>A0ABU1P0I8</accession>
<dbReference type="EMBL" id="JAVDSB010000009">
    <property type="protein sequence ID" value="MDR6553225.1"/>
    <property type="molecule type" value="Genomic_DNA"/>
</dbReference>
<gene>
    <name evidence="2" type="ORF">J2736_004432</name>
</gene>
<evidence type="ECO:0000313" key="3">
    <source>
        <dbReference type="Proteomes" id="UP001267290"/>
    </source>
</evidence>
<keyword evidence="1" id="KW-0812">Transmembrane</keyword>
<keyword evidence="1" id="KW-0472">Membrane</keyword>
<sequence length="79" mass="9026">MLLVRDIVQLVTNKYYLEGYLIAEGSLDPSEIIASFFSDKFLSMLFMSVVMTAFLAISTQKTTSKTKQKGDYKHDTNKY</sequence>
<organism evidence="2 3">
    <name type="scientific">Paenibacillus qinlingensis</name>
    <dbReference type="NCBI Taxonomy" id="1837343"/>
    <lineage>
        <taxon>Bacteria</taxon>
        <taxon>Bacillati</taxon>
        <taxon>Bacillota</taxon>
        <taxon>Bacilli</taxon>
        <taxon>Bacillales</taxon>
        <taxon>Paenibacillaceae</taxon>
        <taxon>Paenibacillus</taxon>
    </lineage>
</organism>
<evidence type="ECO:0000313" key="2">
    <source>
        <dbReference type="EMBL" id="MDR6553225.1"/>
    </source>
</evidence>
<comment type="caution">
    <text evidence="2">The sequence shown here is derived from an EMBL/GenBank/DDBJ whole genome shotgun (WGS) entry which is preliminary data.</text>
</comment>
<evidence type="ECO:0000256" key="1">
    <source>
        <dbReference type="SAM" id="Phobius"/>
    </source>
</evidence>
<dbReference type="RefSeq" id="WP_310500709.1">
    <property type="nucleotide sequence ID" value="NZ_JAVDSB010000009.1"/>
</dbReference>
<keyword evidence="3" id="KW-1185">Reference proteome</keyword>
<feature type="transmembrane region" description="Helical" evidence="1">
    <location>
        <begin position="41"/>
        <end position="59"/>
    </location>
</feature>
<dbReference type="Proteomes" id="UP001267290">
    <property type="component" value="Unassembled WGS sequence"/>
</dbReference>